<dbReference type="GO" id="GO:0046872">
    <property type="term" value="F:metal ion binding"/>
    <property type="evidence" value="ECO:0007669"/>
    <property type="project" value="UniProtKB-KW"/>
</dbReference>
<dbReference type="SUPFAM" id="SSF51556">
    <property type="entry name" value="Metallo-dependent hydrolases"/>
    <property type="match status" value="1"/>
</dbReference>
<dbReference type="RefSeq" id="WP_144616971.1">
    <property type="nucleotide sequence ID" value="NZ_CP042161.1"/>
</dbReference>
<evidence type="ECO:0000313" key="4">
    <source>
        <dbReference type="EMBL" id="QDS35332.1"/>
    </source>
</evidence>
<dbReference type="PANTHER" id="PTHR32027:SF9">
    <property type="entry name" value="BLL3847 PROTEIN"/>
    <property type="match status" value="1"/>
</dbReference>
<evidence type="ECO:0000313" key="5">
    <source>
        <dbReference type="Proteomes" id="UP000317713"/>
    </source>
</evidence>
<feature type="domain" description="Amidohydrolase 3" evidence="3">
    <location>
        <begin position="113"/>
        <end position="373"/>
    </location>
</feature>
<dbReference type="SUPFAM" id="SSF51338">
    <property type="entry name" value="Composite domain of metallo-dependent hydrolases"/>
    <property type="match status" value="1"/>
</dbReference>
<dbReference type="InterPro" id="IPR011059">
    <property type="entry name" value="Metal-dep_hydrolase_composite"/>
</dbReference>
<name>A0A517I914_BREBE</name>
<sequence length="407" mass="44916">MKESLWIKNASLECGYTEANGIVTGTKTERFHLLLTDGRVDKIVPASLDIPIGASMWDAQGLLMLPSFWEMHIHLDKTFYGGPWQAVLPAPNRFFRIEQEQELLPRQLPVARERAEKLLELVQSHGATHVRTHCNIDPVIGLKNLEATLEAMATYREKLFWEIVAFHQHGLLRSDSVSLVREAMKHGAGLVGGVDPASFDDDIEKSLDTMMDIAVEANADVDLHLHEPGHLGVYIMKKLAAMTKDAGWQGRVTVSHAYGLGEVPTAVAEEVAELFAEQQISVMSAVPIDMPTIPIPLLHAKGVHVGLGNDNITDHWDPFGTGDMLQKANRLAERFRWIDERSLSRALGFVTGGVTPLDQAGNQVWPKVGDEANAVFVRAKCSAEAVARLSPKEALVFSGKMVWQKDS</sequence>
<evidence type="ECO:0000259" key="3">
    <source>
        <dbReference type="Pfam" id="PF07969"/>
    </source>
</evidence>
<dbReference type="NCBIfam" id="NF005312">
    <property type="entry name" value="PRK06846.1"/>
    <property type="match status" value="1"/>
</dbReference>
<dbReference type="Gene3D" id="2.30.40.10">
    <property type="entry name" value="Urease, subunit C, domain 1"/>
    <property type="match status" value="1"/>
</dbReference>
<organism evidence="4 5">
    <name type="scientific">Brevibacillus brevis</name>
    <name type="common">Bacillus brevis</name>
    <dbReference type="NCBI Taxonomy" id="1393"/>
    <lineage>
        <taxon>Bacteria</taxon>
        <taxon>Bacillati</taxon>
        <taxon>Bacillota</taxon>
        <taxon>Bacilli</taxon>
        <taxon>Bacillales</taxon>
        <taxon>Paenibacillaceae</taxon>
        <taxon>Brevibacillus</taxon>
    </lineage>
</organism>
<dbReference type="Gene3D" id="3.20.20.140">
    <property type="entry name" value="Metal-dependent hydrolases"/>
    <property type="match status" value="1"/>
</dbReference>
<reference evidence="4 5" key="1">
    <citation type="submission" date="2019-07" db="EMBL/GenBank/DDBJ databases">
        <title>Characterization of Brevibacillus brevis HK544, as a potential biocontrol agent.</title>
        <authorList>
            <person name="Kim H."/>
        </authorList>
    </citation>
    <scope>NUCLEOTIDE SEQUENCE [LARGE SCALE GENOMIC DNA]</scope>
    <source>
        <strain evidence="4 5">HK544</strain>
    </source>
</reference>
<proteinExistence type="predicted"/>
<dbReference type="CDD" id="cd01293">
    <property type="entry name" value="Bact_CD"/>
    <property type="match status" value="1"/>
</dbReference>
<dbReference type="InterPro" id="IPR052349">
    <property type="entry name" value="Metallo-hydrolase_Enzymes"/>
</dbReference>
<dbReference type="EMBL" id="CP042161">
    <property type="protein sequence ID" value="QDS35332.1"/>
    <property type="molecule type" value="Genomic_DNA"/>
</dbReference>
<keyword evidence="1" id="KW-0479">Metal-binding</keyword>
<evidence type="ECO:0000256" key="2">
    <source>
        <dbReference type="ARBA" id="ARBA00022801"/>
    </source>
</evidence>
<keyword evidence="2 4" id="KW-0378">Hydrolase</keyword>
<accession>A0A517I914</accession>
<dbReference type="PANTHER" id="PTHR32027">
    <property type="entry name" value="CYTOSINE DEAMINASE"/>
    <property type="match status" value="1"/>
</dbReference>
<dbReference type="GO" id="GO:0016814">
    <property type="term" value="F:hydrolase activity, acting on carbon-nitrogen (but not peptide) bonds, in cyclic amidines"/>
    <property type="evidence" value="ECO:0007669"/>
    <property type="project" value="TreeGrafter"/>
</dbReference>
<dbReference type="Pfam" id="PF07969">
    <property type="entry name" value="Amidohydro_3"/>
    <property type="match status" value="1"/>
</dbReference>
<dbReference type="GO" id="GO:0019239">
    <property type="term" value="F:deaminase activity"/>
    <property type="evidence" value="ECO:0007669"/>
    <property type="project" value="UniProtKB-ARBA"/>
</dbReference>
<dbReference type="FunFam" id="3.20.20.140:FF:000019">
    <property type="entry name" value="Cytosine deaminase"/>
    <property type="match status" value="1"/>
</dbReference>
<protein>
    <submittedName>
        <fullName evidence="4">Amidohydrolase family protein</fullName>
    </submittedName>
</protein>
<dbReference type="InterPro" id="IPR013108">
    <property type="entry name" value="Amidohydro_3"/>
</dbReference>
<dbReference type="AlphaFoldDB" id="A0A517I914"/>
<gene>
    <name evidence="4" type="ORF">FPS98_15680</name>
</gene>
<evidence type="ECO:0000256" key="1">
    <source>
        <dbReference type="ARBA" id="ARBA00022723"/>
    </source>
</evidence>
<dbReference type="Proteomes" id="UP000317713">
    <property type="component" value="Chromosome"/>
</dbReference>
<dbReference type="InterPro" id="IPR032466">
    <property type="entry name" value="Metal_Hydrolase"/>
</dbReference>